<evidence type="ECO:0000256" key="3">
    <source>
        <dbReference type="ARBA" id="ARBA00022603"/>
    </source>
</evidence>
<sequence>MDVLDREQYYKIRDQTSSNAINSAARFIYLNRAAWNGLYRVNNKGKFNVPYGRPRSKHIIDPSNLLSCAKLLNSTTLHLSDFEESVANAQPGDLVYFDPPYVTGHNNNGFVDYNEKLFSWDDQERLARLARELQESGAHVVVSNANHPSIINLYPTFKLSEISRRSALASDIKQRKTVTEAVFH</sequence>
<dbReference type="GO" id="GO:0032259">
    <property type="term" value="P:methylation"/>
    <property type="evidence" value="ECO:0007669"/>
    <property type="project" value="UniProtKB-KW"/>
</dbReference>
<dbReference type="GO" id="GO:0009307">
    <property type="term" value="P:DNA restriction-modification system"/>
    <property type="evidence" value="ECO:0007669"/>
    <property type="project" value="InterPro"/>
</dbReference>
<dbReference type="NCBIfam" id="TIGR00571">
    <property type="entry name" value="dam"/>
    <property type="match status" value="1"/>
</dbReference>
<evidence type="ECO:0000256" key="5">
    <source>
        <dbReference type="ARBA" id="ARBA00022691"/>
    </source>
</evidence>
<keyword evidence="4 7" id="KW-0808">Transferase</keyword>
<dbReference type="InterPro" id="IPR012327">
    <property type="entry name" value="MeTrfase_D12"/>
</dbReference>
<organism evidence="7 8">
    <name type="scientific">Brevibacterium aurantiacum</name>
    <dbReference type="NCBI Taxonomy" id="273384"/>
    <lineage>
        <taxon>Bacteria</taxon>
        <taxon>Bacillati</taxon>
        <taxon>Actinomycetota</taxon>
        <taxon>Actinomycetes</taxon>
        <taxon>Micrococcales</taxon>
        <taxon>Brevibacteriaceae</taxon>
        <taxon>Brevibacterium</taxon>
    </lineage>
</organism>
<dbReference type="PANTHER" id="PTHR30481:SF3">
    <property type="entry name" value="DNA ADENINE METHYLASE"/>
    <property type="match status" value="1"/>
</dbReference>
<dbReference type="AlphaFoldDB" id="A0A2H1KS78"/>
<dbReference type="GO" id="GO:0009007">
    <property type="term" value="F:site-specific DNA-methyltransferase (adenine-specific) activity"/>
    <property type="evidence" value="ECO:0007669"/>
    <property type="project" value="UniProtKB-EC"/>
</dbReference>
<dbReference type="EC" id="2.1.1.72" evidence="2"/>
<dbReference type="PROSITE" id="PS00092">
    <property type="entry name" value="N6_MTASE"/>
    <property type="match status" value="1"/>
</dbReference>
<dbReference type="PANTHER" id="PTHR30481">
    <property type="entry name" value="DNA ADENINE METHYLASE"/>
    <property type="match status" value="1"/>
</dbReference>
<dbReference type="InterPro" id="IPR002052">
    <property type="entry name" value="DNA_methylase_N6_adenine_CS"/>
</dbReference>
<dbReference type="Proteomes" id="UP000234289">
    <property type="component" value="Unassembled WGS sequence"/>
</dbReference>
<keyword evidence="5" id="KW-0949">S-adenosyl-L-methionine</keyword>
<accession>A0A2H1KS78</accession>
<dbReference type="InterPro" id="IPR023095">
    <property type="entry name" value="Ade_MeTrfase_dom_2"/>
</dbReference>
<evidence type="ECO:0000256" key="1">
    <source>
        <dbReference type="ARBA" id="ARBA00006594"/>
    </source>
</evidence>
<dbReference type="GO" id="GO:1904047">
    <property type="term" value="F:S-adenosyl-L-methionine binding"/>
    <property type="evidence" value="ECO:0007669"/>
    <property type="project" value="TreeGrafter"/>
</dbReference>
<dbReference type="Gene3D" id="3.40.50.150">
    <property type="entry name" value="Vaccinia Virus protein VP39"/>
    <property type="match status" value="1"/>
</dbReference>
<dbReference type="SUPFAM" id="SSF53335">
    <property type="entry name" value="S-adenosyl-L-methionine-dependent methyltransferases"/>
    <property type="match status" value="1"/>
</dbReference>
<name>A0A2H1KS78_BREAU</name>
<reference evidence="8" key="1">
    <citation type="submission" date="2017-03" db="EMBL/GenBank/DDBJ databases">
        <authorList>
            <person name="Monnet C."/>
        </authorList>
    </citation>
    <scope>NUCLEOTIDE SEQUENCE [LARGE SCALE GENOMIC DNA]</scope>
    <source>
        <strain evidence="8">CNRZ 920</strain>
    </source>
</reference>
<comment type="similarity">
    <text evidence="1">Belongs to the N(4)/N(6)-methyltransferase family.</text>
</comment>
<comment type="catalytic activity">
    <reaction evidence="6">
        <text>a 2'-deoxyadenosine in DNA + S-adenosyl-L-methionine = an N(6)-methyl-2'-deoxyadenosine in DNA + S-adenosyl-L-homocysteine + H(+)</text>
        <dbReference type="Rhea" id="RHEA:15197"/>
        <dbReference type="Rhea" id="RHEA-COMP:12418"/>
        <dbReference type="Rhea" id="RHEA-COMP:12419"/>
        <dbReference type="ChEBI" id="CHEBI:15378"/>
        <dbReference type="ChEBI" id="CHEBI:57856"/>
        <dbReference type="ChEBI" id="CHEBI:59789"/>
        <dbReference type="ChEBI" id="CHEBI:90615"/>
        <dbReference type="ChEBI" id="CHEBI:90616"/>
        <dbReference type="EC" id="2.1.1.72"/>
    </reaction>
</comment>
<evidence type="ECO:0000313" key="8">
    <source>
        <dbReference type="Proteomes" id="UP000234289"/>
    </source>
</evidence>
<dbReference type="GO" id="GO:0043565">
    <property type="term" value="F:sequence-specific DNA binding"/>
    <property type="evidence" value="ECO:0007669"/>
    <property type="project" value="TreeGrafter"/>
</dbReference>
<protein>
    <recommendedName>
        <fullName evidence="2">site-specific DNA-methyltransferase (adenine-specific)</fullName>
        <ecNumber evidence="2">2.1.1.72</ecNumber>
    </recommendedName>
</protein>
<dbReference type="EMBL" id="FXZG01000037">
    <property type="protein sequence ID" value="SMY02509.1"/>
    <property type="molecule type" value="Genomic_DNA"/>
</dbReference>
<keyword evidence="3 7" id="KW-0489">Methyltransferase</keyword>
<evidence type="ECO:0000313" key="7">
    <source>
        <dbReference type="EMBL" id="SMY02509.1"/>
    </source>
</evidence>
<dbReference type="Gene3D" id="1.10.1020.10">
    <property type="entry name" value="Adenine-specific Methyltransferase, Domain 2"/>
    <property type="match status" value="1"/>
</dbReference>
<gene>
    <name evidence="7" type="ORF">BAUR920_03534</name>
</gene>
<evidence type="ECO:0000256" key="2">
    <source>
        <dbReference type="ARBA" id="ARBA00011900"/>
    </source>
</evidence>
<evidence type="ECO:0000256" key="6">
    <source>
        <dbReference type="ARBA" id="ARBA00047942"/>
    </source>
</evidence>
<dbReference type="Pfam" id="PF02086">
    <property type="entry name" value="MethyltransfD12"/>
    <property type="match status" value="1"/>
</dbReference>
<evidence type="ECO:0000256" key="4">
    <source>
        <dbReference type="ARBA" id="ARBA00022679"/>
    </source>
</evidence>
<dbReference type="InterPro" id="IPR029063">
    <property type="entry name" value="SAM-dependent_MTases_sf"/>
</dbReference>
<proteinExistence type="inferred from homology"/>
<dbReference type="GO" id="GO:0006298">
    <property type="term" value="P:mismatch repair"/>
    <property type="evidence" value="ECO:0007669"/>
    <property type="project" value="TreeGrafter"/>
</dbReference>